<feature type="non-terminal residue" evidence="1">
    <location>
        <position position="140"/>
    </location>
</feature>
<accession>X1IST5</accession>
<evidence type="ECO:0000313" key="1">
    <source>
        <dbReference type="EMBL" id="GAH85481.1"/>
    </source>
</evidence>
<dbReference type="AlphaFoldDB" id="X1IST5"/>
<protein>
    <submittedName>
        <fullName evidence="1">Uncharacterized protein</fullName>
    </submittedName>
</protein>
<reference evidence="1" key="1">
    <citation type="journal article" date="2014" name="Front. Microbiol.">
        <title>High frequency of phylogenetically diverse reductive dehalogenase-homologous genes in deep subseafloor sedimentary metagenomes.</title>
        <authorList>
            <person name="Kawai M."/>
            <person name="Futagami T."/>
            <person name="Toyoda A."/>
            <person name="Takaki Y."/>
            <person name="Nishi S."/>
            <person name="Hori S."/>
            <person name="Arai W."/>
            <person name="Tsubouchi T."/>
            <person name="Morono Y."/>
            <person name="Uchiyama I."/>
            <person name="Ito T."/>
            <person name="Fujiyama A."/>
            <person name="Inagaki F."/>
            <person name="Takami H."/>
        </authorList>
    </citation>
    <scope>NUCLEOTIDE SEQUENCE</scope>
    <source>
        <strain evidence="1">Expedition CK06-06</strain>
    </source>
</reference>
<sequence>MIHLVDGTTLTDDHCYPHEIDSERITSVERIIRGRTLTIKKSPLIEDFFVASEASIDIALTAPGITAQPTKVTKKILGCYIKDSEPPIQCQFIMDPRSYNTILDFFEVHVKSKRGITARRITSEKKTLRELHQRQFGNEV</sequence>
<name>X1IST5_9ZZZZ</name>
<comment type="caution">
    <text evidence="1">The sequence shown here is derived from an EMBL/GenBank/DDBJ whole genome shotgun (WGS) entry which is preliminary data.</text>
</comment>
<organism evidence="1">
    <name type="scientific">marine sediment metagenome</name>
    <dbReference type="NCBI Taxonomy" id="412755"/>
    <lineage>
        <taxon>unclassified sequences</taxon>
        <taxon>metagenomes</taxon>
        <taxon>ecological metagenomes</taxon>
    </lineage>
</organism>
<gene>
    <name evidence="1" type="ORF">S03H2_67024</name>
</gene>
<dbReference type="EMBL" id="BARU01043824">
    <property type="protein sequence ID" value="GAH85481.1"/>
    <property type="molecule type" value="Genomic_DNA"/>
</dbReference>
<proteinExistence type="predicted"/>